<dbReference type="AlphaFoldDB" id="A0A6P8WRD8"/>
<accession>A0A6P8WRD8</accession>
<sequence>MQLTVVVGIVSFTKAHRYLTEFEDDELFSDCPNQPENVLNVHGLANLTELTFSRQQDNLHVSGNFTLLWNIEKTDRVQVKLDLFKYDRREWVPTLYSIKSTNFCPIMFDKNQYWYTLWVKYITNIDEIKNNCLNVPGTKYILDDFDMYIVIENKMQNMEGEQKLRIELKAFDQSNRMRPTIICYEVKMNLVKLAREVKAKLPL</sequence>
<protein>
    <submittedName>
        <fullName evidence="2">Uncharacterized protein LOC117566466 isoform X1</fullName>
    </submittedName>
</protein>
<reference evidence="2" key="1">
    <citation type="submission" date="2025-08" db="UniProtKB">
        <authorList>
            <consortium name="RefSeq"/>
        </authorList>
    </citation>
    <scope>IDENTIFICATION</scope>
    <source>
        <strain evidence="2">15112-1751.03</strain>
        <tissue evidence="2">Whole Adult</tissue>
    </source>
</reference>
<organism evidence="1 2">
    <name type="scientific">Drosophila albomicans</name>
    <name type="common">Fruit fly</name>
    <dbReference type="NCBI Taxonomy" id="7291"/>
    <lineage>
        <taxon>Eukaryota</taxon>
        <taxon>Metazoa</taxon>
        <taxon>Ecdysozoa</taxon>
        <taxon>Arthropoda</taxon>
        <taxon>Hexapoda</taxon>
        <taxon>Insecta</taxon>
        <taxon>Pterygota</taxon>
        <taxon>Neoptera</taxon>
        <taxon>Endopterygota</taxon>
        <taxon>Diptera</taxon>
        <taxon>Brachycera</taxon>
        <taxon>Muscomorpha</taxon>
        <taxon>Ephydroidea</taxon>
        <taxon>Drosophilidae</taxon>
        <taxon>Drosophila</taxon>
    </lineage>
</organism>
<dbReference type="OrthoDB" id="7975395at2759"/>
<dbReference type="RefSeq" id="XP_034101888.2">
    <property type="nucleotide sequence ID" value="XM_034245997.2"/>
</dbReference>
<dbReference type="InterPro" id="IPR006601">
    <property type="entry name" value="Uncharacterised_DM11_DROME"/>
</dbReference>
<dbReference type="SMART" id="SM00675">
    <property type="entry name" value="DM11"/>
    <property type="match status" value="1"/>
</dbReference>
<dbReference type="GeneID" id="117566466"/>
<proteinExistence type="predicted"/>
<evidence type="ECO:0000313" key="1">
    <source>
        <dbReference type="Proteomes" id="UP000515160"/>
    </source>
</evidence>
<keyword evidence="1" id="KW-1185">Reference proteome</keyword>
<gene>
    <name evidence="2" type="primary">LOC117566466</name>
</gene>
<evidence type="ECO:0000313" key="2">
    <source>
        <dbReference type="RefSeq" id="XP_034101888.2"/>
    </source>
</evidence>
<dbReference type="Proteomes" id="UP000515160">
    <property type="component" value="Chromosome 3"/>
</dbReference>
<name>A0A6P8WRD8_DROAB</name>